<dbReference type="PANTHER" id="PTHR18916">
    <property type="entry name" value="DYNACTIN 1-RELATED MICROTUBULE-BINDING"/>
    <property type="match status" value="1"/>
</dbReference>
<protein>
    <recommendedName>
        <fullName evidence="3">CAP-Gly domain-containing protein</fullName>
    </recommendedName>
</protein>
<evidence type="ECO:0000256" key="2">
    <source>
        <dbReference type="SAM" id="MobiDB-lite"/>
    </source>
</evidence>
<dbReference type="InterPro" id="IPR036859">
    <property type="entry name" value="CAP-Gly_dom_sf"/>
</dbReference>
<dbReference type="GO" id="GO:0005634">
    <property type="term" value="C:nucleus"/>
    <property type="evidence" value="ECO:0007669"/>
    <property type="project" value="TreeGrafter"/>
</dbReference>
<dbReference type="InterPro" id="IPR000938">
    <property type="entry name" value="CAP-Gly_domain"/>
</dbReference>
<reference evidence="4" key="2">
    <citation type="submission" date="2025-09" db="UniProtKB">
        <authorList>
            <consortium name="Ensembl"/>
        </authorList>
    </citation>
    <scope>IDENTIFICATION</scope>
</reference>
<dbReference type="Ensembl" id="ENSAZOT00000010851.1">
    <property type="protein sequence ID" value="ENSAZOP00000010161.1"/>
    <property type="gene ID" value="ENSAZOG00000006366.1"/>
</dbReference>
<feature type="coiled-coil region" evidence="1">
    <location>
        <begin position="458"/>
        <end position="524"/>
    </location>
</feature>
<organism evidence="4 5">
    <name type="scientific">Anas zonorhyncha</name>
    <name type="common">Eastern spot-billed duck</name>
    <dbReference type="NCBI Taxonomy" id="75864"/>
    <lineage>
        <taxon>Eukaryota</taxon>
        <taxon>Metazoa</taxon>
        <taxon>Chordata</taxon>
        <taxon>Craniata</taxon>
        <taxon>Vertebrata</taxon>
        <taxon>Euteleostomi</taxon>
        <taxon>Archelosauria</taxon>
        <taxon>Archosauria</taxon>
        <taxon>Dinosauria</taxon>
        <taxon>Saurischia</taxon>
        <taxon>Theropoda</taxon>
        <taxon>Coelurosauria</taxon>
        <taxon>Aves</taxon>
        <taxon>Neognathae</taxon>
        <taxon>Galloanserae</taxon>
        <taxon>Anseriformes</taxon>
        <taxon>Anatidae</taxon>
        <taxon>Anatinae</taxon>
        <taxon>Anas</taxon>
    </lineage>
</organism>
<proteinExistence type="predicted"/>
<dbReference type="GO" id="GO:0031122">
    <property type="term" value="P:cytoplasmic microtubule organization"/>
    <property type="evidence" value="ECO:0007669"/>
    <property type="project" value="TreeGrafter"/>
</dbReference>
<feature type="domain" description="CAP-Gly" evidence="3">
    <location>
        <begin position="215"/>
        <end position="263"/>
    </location>
</feature>
<feature type="domain" description="CAP-Gly" evidence="3">
    <location>
        <begin position="75"/>
        <end position="117"/>
    </location>
</feature>
<dbReference type="PROSITE" id="PS00845">
    <property type="entry name" value="CAP_GLY_1"/>
    <property type="match status" value="1"/>
</dbReference>
<feature type="coiled-coil region" evidence="1">
    <location>
        <begin position="591"/>
        <end position="806"/>
    </location>
</feature>
<dbReference type="GO" id="GO:0051010">
    <property type="term" value="F:microtubule plus-end binding"/>
    <property type="evidence" value="ECO:0007669"/>
    <property type="project" value="TreeGrafter"/>
</dbReference>
<feature type="coiled-coil region" evidence="1">
    <location>
        <begin position="848"/>
        <end position="875"/>
    </location>
</feature>
<evidence type="ECO:0000313" key="4">
    <source>
        <dbReference type="Ensembl" id="ENSAZOP00000010161.1"/>
    </source>
</evidence>
<keyword evidence="5" id="KW-1185">Reference proteome</keyword>
<feature type="compositionally biased region" description="Polar residues" evidence="2">
    <location>
        <begin position="931"/>
        <end position="946"/>
    </location>
</feature>
<dbReference type="GO" id="GO:0005938">
    <property type="term" value="C:cell cortex"/>
    <property type="evidence" value="ECO:0007669"/>
    <property type="project" value="TreeGrafter"/>
</dbReference>
<dbReference type="SUPFAM" id="SSF74924">
    <property type="entry name" value="Cap-Gly domain"/>
    <property type="match status" value="2"/>
</dbReference>
<feature type="region of interest" description="Disordered" evidence="2">
    <location>
        <begin position="927"/>
        <end position="963"/>
    </location>
</feature>
<accession>A0A8B9UM51</accession>
<dbReference type="Proteomes" id="UP000694549">
    <property type="component" value="Unplaced"/>
</dbReference>
<sequence>MRAGSSAFRISPHAQSSLPSLTGSPLHKQGTTSTASAEKSGSKVAEVGDDFLGDFVVGERVWVNGVKPGVIQYLGETQFAPGQWAGVVLDDPVGKNDGSVGGVRYFECQPLQGIFTRPSKLTRQPVAEGSGSDAPSVDSLTAQNLSLHSGTATPPLSTRVIPLRESVLNSAMKTGNESGSNLSDSGSVKKGEKDLRLGDRVLVGGTKTGVVRYVGETDFAKGEWCGVELDEPLGKNDGAVAGTRYWALPARGSCGPPAGTGCQTPSGLGGRVGVRWLTSSLFSKEKNQNMSWSEAKSLLSLSRMIKYLSFIFRVQRNDLLSLCMWNVWKADVRGKGALSGSCPHTSVAVKVEDLQFRVEEESITKGDLETQTQLEHARIRELEQSLLFEKAQAEKLLRELEDTRLTTVAEKSRILQLEEELSLRRSEVDELRQCLRSSHQAEAPEHHLGLQSEALRLRDQLLSANKEHQKESSQLKEKYEKTLKKYQQEMEKLKAVNEKYSQEIVDLKHKVQQATNENMGLMDNWKSKLDTLASDHQKSLEDLKATLNTGPDTQHKEIVELKAVVESIKMEHQLELENLKAKHDIETAVHIKEKESLKLKLQEAVDEVEKSNSDWKMQLETKSNQHLLELQDMKDKCRDAELRVHELEKLHSEYKDQTQAIAFLKEQISLAEKKMLDYETLQKTEVQSKQEIHRLQEKVLVLENKLQSMEALHPSQHANMIDTNDISEEKIRMKQTMEDLQDKLSKRDKEVSSLVSQTETLRAQVSALENKCKIAEKKADSVLKEKKRLEGELEALTKKTHDASGQLVLISQELLKKERSLNELRALLLEANRHSPGPERDLSREVHKAEWRLKEQKLKDDIKGLREKLVVLDKEKSVTDQRRYSLIDPSSESEVIRLQHRLVSTEDVLRNALEQGHQMEKLMEAMRLSSEKSQTVGNSGSANGIHQQDKSHKQEVSSKQNVV</sequence>
<dbReference type="FunFam" id="2.30.30.190:FF:000002">
    <property type="entry name" value="CAP-Gly domain containing linker protein 1"/>
    <property type="match status" value="1"/>
</dbReference>
<feature type="region of interest" description="Disordered" evidence="2">
    <location>
        <begin position="1"/>
        <end position="43"/>
    </location>
</feature>
<dbReference type="PANTHER" id="PTHR18916:SF10">
    <property type="entry name" value="CAP-GLY DOMAIN-CONTAINING LINKER PROTEIN 2"/>
    <property type="match status" value="1"/>
</dbReference>
<dbReference type="GO" id="GO:0035371">
    <property type="term" value="C:microtubule plus-end"/>
    <property type="evidence" value="ECO:0007669"/>
    <property type="project" value="TreeGrafter"/>
</dbReference>
<evidence type="ECO:0000259" key="3">
    <source>
        <dbReference type="PROSITE" id="PS50245"/>
    </source>
</evidence>
<feature type="compositionally biased region" description="Basic and acidic residues" evidence="2">
    <location>
        <begin position="947"/>
        <end position="956"/>
    </location>
</feature>
<keyword evidence="1" id="KW-0175">Coiled coil</keyword>
<evidence type="ECO:0000256" key="1">
    <source>
        <dbReference type="SAM" id="Coils"/>
    </source>
</evidence>
<dbReference type="Gene3D" id="2.30.30.190">
    <property type="entry name" value="CAP Gly-rich-like domain"/>
    <property type="match status" value="2"/>
</dbReference>
<feature type="compositionally biased region" description="Polar residues" evidence="2">
    <location>
        <begin position="13"/>
        <end position="39"/>
    </location>
</feature>
<dbReference type="AlphaFoldDB" id="A0A8B9UM51"/>
<evidence type="ECO:0000313" key="5">
    <source>
        <dbReference type="Proteomes" id="UP000694549"/>
    </source>
</evidence>
<dbReference type="SMART" id="SM01052">
    <property type="entry name" value="CAP_GLY"/>
    <property type="match status" value="2"/>
</dbReference>
<dbReference type="PROSITE" id="PS50245">
    <property type="entry name" value="CAP_GLY_2"/>
    <property type="match status" value="2"/>
</dbReference>
<name>A0A8B9UM51_9AVES</name>
<dbReference type="Pfam" id="PF01302">
    <property type="entry name" value="CAP_GLY"/>
    <property type="match status" value="2"/>
</dbReference>
<reference evidence="4" key="1">
    <citation type="submission" date="2025-08" db="UniProtKB">
        <authorList>
            <consortium name="Ensembl"/>
        </authorList>
    </citation>
    <scope>IDENTIFICATION</scope>
</reference>